<feature type="domain" description="TRUD" evidence="5">
    <location>
        <begin position="158"/>
        <end position="306"/>
    </location>
</feature>
<dbReference type="Proteomes" id="UP001595758">
    <property type="component" value="Unassembled WGS sequence"/>
</dbReference>
<comment type="function">
    <text evidence="4">Responsible for synthesis of pseudouridine from uracil-13 in transfer RNAs.</text>
</comment>
<dbReference type="CDD" id="cd02575">
    <property type="entry name" value="PseudoU_synth_EcTruD"/>
    <property type="match status" value="1"/>
</dbReference>
<feature type="active site" description="Nucleophile" evidence="4">
    <location>
        <position position="84"/>
    </location>
</feature>
<dbReference type="EMBL" id="JBHSAB010000026">
    <property type="protein sequence ID" value="MFC3909631.1"/>
    <property type="molecule type" value="Genomic_DNA"/>
</dbReference>
<reference evidence="7" key="1">
    <citation type="journal article" date="2019" name="Int. J. Syst. Evol. Microbiol.">
        <title>The Global Catalogue of Microorganisms (GCM) 10K type strain sequencing project: providing services to taxonomists for standard genome sequencing and annotation.</title>
        <authorList>
            <consortium name="The Broad Institute Genomics Platform"/>
            <consortium name="The Broad Institute Genome Sequencing Center for Infectious Disease"/>
            <person name="Wu L."/>
            <person name="Ma J."/>
        </authorList>
    </citation>
    <scope>NUCLEOTIDE SEQUENCE [LARGE SCALE GENOMIC DNA]</scope>
    <source>
        <strain evidence="7">CCUG 59858</strain>
    </source>
</reference>
<dbReference type="Gene3D" id="3.30.2340.10">
    <property type="entry name" value="TruD, insertion domain"/>
    <property type="match status" value="1"/>
</dbReference>
<dbReference type="InterPro" id="IPR050170">
    <property type="entry name" value="TruD_pseudoU_synthase"/>
</dbReference>
<evidence type="ECO:0000256" key="1">
    <source>
        <dbReference type="ARBA" id="ARBA00007953"/>
    </source>
</evidence>
<dbReference type="PANTHER" id="PTHR47811">
    <property type="entry name" value="TRNA PSEUDOURIDINE SYNTHASE D"/>
    <property type="match status" value="1"/>
</dbReference>
<accession>A0ABV8CHV3</accession>
<dbReference type="HAMAP" id="MF_01082">
    <property type="entry name" value="TruD"/>
    <property type="match status" value="1"/>
</dbReference>
<evidence type="ECO:0000256" key="4">
    <source>
        <dbReference type="HAMAP-Rule" id="MF_01082"/>
    </source>
</evidence>
<dbReference type="PROSITE" id="PS50984">
    <property type="entry name" value="TRUD"/>
    <property type="match status" value="1"/>
</dbReference>
<keyword evidence="7" id="KW-1185">Reference proteome</keyword>
<keyword evidence="3 4" id="KW-0413">Isomerase</keyword>
<dbReference type="PANTHER" id="PTHR47811:SF1">
    <property type="entry name" value="TRNA PSEUDOURIDINE SYNTHASE D"/>
    <property type="match status" value="1"/>
</dbReference>
<comment type="catalytic activity">
    <reaction evidence="4">
        <text>uridine(13) in tRNA = pseudouridine(13) in tRNA</text>
        <dbReference type="Rhea" id="RHEA:42540"/>
        <dbReference type="Rhea" id="RHEA-COMP:10105"/>
        <dbReference type="Rhea" id="RHEA-COMP:10106"/>
        <dbReference type="ChEBI" id="CHEBI:65314"/>
        <dbReference type="ChEBI" id="CHEBI:65315"/>
        <dbReference type="EC" id="5.4.99.27"/>
    </reaction>
</comment>
<dbReference type="Pfam" id="PF01142">
    <property type="entry name" value="TruD"/>
    <property type="match status" value="2"/>
</dbReference>
<dbReference type="EC" id="5.4.99.27" evidence="4"/>
<evidence type="ECO:0000313" key="6">
    <source>
        <dbReference type="EMBL" id="MFC3909631.1"/>
    </source>
</evidence>
<dbReference type="InterPro" id="IPR020119">
    <property type="entry name" value="PsdUridine_synth_TruD_CS"/>
</dbReference>
<proteinExistence type="inferred from homology"/>
<organism evidence="6 7">
    <name type="scientific">Legionella dresdenensis</name>
    <dbReference type="NCBI Taxonomy" id="450200"/>
    <lineage>
        <taxon>Bacteria</taxon>
        <taxon>Pseudomonadati</taxon>
        <taxon>Pseudomonadota</taxon>
        <taxon>Gammaproteobacteria</taxon>
        <taxon>Legionellales</taxon>
        <taxon>Legionellaceae</taxon>
        <taxon>Legionella</taxon>
    </lineage>
</organism>
<evidence type="ECO:0000256" key="2">
    <source>
        <dbReference type="ARBA" id="ARBA00022694"/>
    </source>
</evidence>
<protein>
    <recommendedName>
        <fullName evidence="4">tRNA pseudouridine synthase D</fullName>
        <ecNumber evidence="4">5.4.99.27</ecNumber>
    </recommendedName>
    <alternativeName>
        <fullName evidence="4">tRNA pseudouridine(13) synthase</fullName>
    </alternativeName>
    <alternativeName>
        <fullName evidence="4">tRNA pseudouridylate synthase D</fullName>
    </alternativeName>
    <alternativeName>
        <fullName evidence="4">tRNA-uridine isomerase D</fullName>
    </alternativeName>
</protein>
<dbReference type="RefSeq" id="WP_382344031.1">
    <property type="nucleotide sequence ID" value="NZ_JBHSAB010000026.1"/>
</dbReference>
<name>A0ABV8CHV3_9GAMM</name>
<sequence>MFELPTLEQNLAFAYNKPVATGVMKRTPEDFRVDEILGFDLTGEGEHLFLLIEKSGLNTEEIVKYLSAATGKSPKMISYAGLKDRHAVTTQWLSIHCPGETLDLSDLQGEGWRVIDSKRHLKKLKIGVLEGNRFQLKIRSVSDIDDVEQRLQRIRETGVPNYFGAQRFGNNNQNLLKAQQLLFENKRFRNPFLKGIYYSAARSFLYNLIVSERIKAQNWNTALAGDVMQLEGTNSIFSIEQPDQEVAERIKRFDISPAAPLWGKGKERAEAEALAIQDKALDAYKAWCLALEAHKLERAYRPVILQAGDLEWSWEADSLTLSFTLPAGSYATSVVRELIDCSEL</sequence>
<gene>
    <name evidence="4 6" type="primary">truD</name>
    <name evidence="6" type="ORF">ACFORL_11175</name>
</gene>
<dbReference type="InterPro" id="IPR042214">
    <property type="entry name" value="TruD_catalytic"/>
</dbReference>
<dbReference type="InterPro" id="IPR011760">
    <property type="entry name" value="PsdUridine_synth_TruD_insert"/>
</dbReference>
<evidence type="ECO:0000256" key="3">
    <source>
        <dbReference type="ARBA" id="ARBA00023235"/>
    </source>
</evidence>
<comment type="caution">
    <text evidence="6">The sequence shown here is derived from an EMBL/GenBank/DDBJ whole genome shotgun (WGS) entry which is preliminary data.</text>
</comment>
<dbReference type="InterPro" id="IPR043165">
    <property type="entry name" value="TruD_insert_sf"/>
</dbReference>
<dbReference type="InterPro" id="IPR001656">
    <property type="entry name" value="PsdUridine_synth_TruD"/>
</dbReference>
<dbReference type="Gene3D" id="3.30.2350.20">
    <property type="entry name" value="TruD, catalytic domain"/>
    <property type="match status" value="1"/>
</dbReference>
<evidence type="ECO:0000259" key="5">
    <source>
        <dbReference type="PROSITE" id="PS50984"/>
    </source>
</evidence>
<dbReference type="PROSITE" id="PS01268">
    <property type="entry name" value="UPF0024"/>
    <property type="match status" value="1"/>
</dbReference>
<dbReference type="InterPro" id="IPR020103">
    <property type="entry name" value="PsdUridine_synth_cat_dom_sf"/>
</dbReference>
<evidence type="ECO:0000313" key="7">
    <source>
        <dbReference type="Proteomes" id="UP001595758"/>
    </source>
</evidence>
<dbReference type="SUPFAM" id="SSF55120">
    <property type="entry name" value="Pseudouridine synthase"/>
    <property type="match status" value="1"/>
</dbReference>
<dbReference type="GO" id="GO:0160150">
    <property type="term" value="F:tRNA pseudouridine(13) synthase activity"/>
    <property type="evidence" value="ECO:0007669"/>
    <property type="project" value="UniProtKB-EC"/>
</dbReference>
<comment type="similarity">
    <text evidence="1 4">Belongs to the pseudouridine synthase TruD family.</text>
</comment>
<keyword evidence="2 4" id="KW-0819">tRNA processing</keyword>